<organism evidence="3 4">
    <name type="scientific">Bradyrhizobium archetypum</name>
    <dbReference type="NCBI Taxonomy" id="2721160"/>
    <lineage>
        <taxon>Bacteria</taxon>
        <taxon>Pseudomonadati</taxon>
        <taxon>Pseudomonadota</taxon>
        <taxon>Alphaproteobacteria</taxon>
        <taxon>Hyphomicrobiales</taxon>
        <taxon>Nitrobacteraceae</taxon>
        <taxon>Bradyrhizobium</taxon>
    </lineage>
</organism>
<evidence type="ECO:0000256" key="1">
    <source>
        <dbReference type="SAM" id="MobiDB-lite"/>
    </source>
</evidence>
<keyword evidence="4" id="KW-1185">Reference proteome</keyword>
<proteinExistence type="predicted"/>
<protein>
    <submittedName>
        <fullName evidence="3">Uncharacterized protein</fullName>
    </submittedName>
</protein>
<evidence type="ECO:0000313" key="4">
    <source>
        <dbReference type="Proteomes" id="UP000528734"/>
    </source>
</evidence>
<feature type="signal peptide" evidence="2">
    <location>
        <begin position="1"/>
        <end position="23"/>
    </location>
</feature>
<feature type="chain" id="PRO_5031500494" evidence="2">
    <location>
        <begin position="24"/>
        <end position="100"/>
    </location>
</feature>
<evidence type="ECO:0000313" key="3">
    <source>
        <dbReference type="EMBL" id="NOJ49532.1"/>
    </source>
</evidence>
<accession>A0A7Y4M440</accession>
<dbReference type="Proteomes" id="UP000528734">
    <property type="component" value="Unassembled WGS sequence"/>
</dbReference>
<feature type="region of interest" description="Disordered" evidence="1">
    <location>
        <begin position="22"/>
        <end position="100"/>
    </location>
</feature>
<comment type="caution">
    <text evidence="3">The sequence shown here is derived from an EMBL/GenBank/DDBJ whole genome shotgun (WGS) entry which is preliminary data.</text>
</comment>
<name>A0A7Y4M440_9BRAD</name>
<feature type="compositionally biased region" description="Basic and acidic residues" evidence="1">
    <location>
        <begin position="31"/>
        <end position="52"/>
    </location>
</feature>
<dbReference type="RefSeq" id="WP_171712578.1">
    <property type="nucleotide sequence ID" value="NZ_JAAVLW010000007.1"/>
</dbReference>
<feature type="compositionally biased region" description="Low complexity" evidence="1">
    <location>
        <begin position="76"/>
        <end position="100"/>
    </location>
</feature>
<dbReference type="AlphaFoldDB" id="A0A7Y4M440"/>
<gene>
    <name evidence="3" type="ORF">HCN50_25350</name>
</gene>
<evidence type="ECO:0000256" key="2">
    <source>
        <dbReference type="SAM" id="SignalP"/>
    </source>
</evidence>
<reference evidence="3 4" key="1">
    <citation type="submission" date="2020-03" db="EMBL/GenBank/DDBJ databases">
        <title>Bradyrhizobium diversity isolated from nodules of Muelleranthus trifoliolatus.</title>
        <authorList>
            <person name="Klepa M."/>
            <person name="Helene L."/>
            <person name="Hungria M."/>
        </authorList>
    </citation>
    <scope>NUCLEOTIDE SEQUENCE [LARGE SCALE GENOMIC DNA]</scope>
    <source>
        <strain evidence="3 4">WSM 1744</strain>
    </source>
</reference>
<sequence>MQAVGRILGAVAMIALLAGPAVAQKGPARYGETDKDKTPSEKAAEREAERAYQRSLGNIPEQQKSSDPWGTMRGDSPTPKAAAKASPAKPKAKSAEGAAK</sequence>
<keyword evidence="2" id="KW-0732">Signal</keyword>
<dbReference type="EMBL" id="JAAVLW010000007">
    <property type="protein sequence ID" value="NOJ49532.1"/>
    <property type="molecule type" value="Genomic_DNA"/>
</dbReference>